<dbReference type="Proteomes" id="UP000824013">
    <property type="component" value="Unassembled WGS sequence"/>
</dbReference>
<feature type="domain" description="HTH lacI-type" evidence="4">
    <location>
        <begin position="3"/>
        <end position="59"/>
    </location>
</feature>
<name>A0A9D1ZKU9_9LACO</name>
<reference evidence="5" key="2">
    <citation type="submission" date="2021-04" db="EMBL/GenBank/DDBJ databases">
        <authorList>
            <person name="Gilroy R."/>
        </authorList>
    </citation>
    <scope>NUCLEOTIDE SEQUENCE</scope>
    <source>
        <strain evidence="5">3204</strain>
    </source>
</reference>
<protein>
    <submittedName>
        <fullName evidence="5">LacI family DNA-binding transcriptional regulator</fullName>
    </submittedName>
</protein>
<dbReference type="SUPFAM" id="SSF47413">
    <property type="entry name" value="lambda repressor-like DNA-binding domains"/>
    <property type="match status" value="1"/>
</dbReference>
<dbReference type="Pfam" id="PF00356">
    <property type="entry name" value="LacI"/>
    <property type="match status" value="1"/>
</dbReference>
<accession>A0A9D1ZKU9</accession>
<dbReference type="InterPro" id="IPR028082">
    <property type="entry name" value="Peripla_BP_I"/>
</dbReference>
<dbReference type="InterPro" id="IPR010982">
    <property type="entry name" value="Lambda_DNA-bd_dom_sf"/>
</dbReference>
<dbReference type="EMBL" id="DXCM01000017">
    <property type="protein sequence ID" value="HIY91625.1"/>
    <property type="molecule type" value="Genomic_DNA"/>
</dbReference>
<dbReference type="AlphaFoldDB" id="A0A9D1ZKU9"/>
<dbReference type="PANTHER" id="PTHR30146">
    <property type="entry name" value="LACI-RELATED TRANSCRIPTIONAL REPRESSOR"/>
    <property type="match status" value="1"/>
</dbReference>
<comment type="caution">
    <text evidence="5">The sequence shown here is derived from an EMBL/GenBank/DDBJ whole genome shotgun (WGS) entry which is preliminary data.</text>
</comment>
<dbReference type="InterPro" id="IPR000843">
    <property type="entry name" value="HTH_LacI"/>
</dbReference>
<dbReference type="PROSITE" id="PS00356">
    <property type="entry name" value="HTH_LACI_1"/>
    <property type="match status" value="1"/>
</dbReference>
<evidence type="ECO:0000313" key="6">
    <source>
        <dbReference type="Proteomes" id="UP000824013"/>
    </source>
</evidence>
<keyword evidence="1" id="KW-0805">Transcription regulation</keyword>
<dbReference type="CDD" id="cd01392">
    <property type="entry name" value="HTH_LacI"/>
    <property type="match status" value="1"/>
</dbReference>
<keyword evidence="2 5" id="KW-0238">DNA-binding</keyword>
<dbReference type="SUPFAM" id="SSF53822">
    <property type="entry name" value="Periplasmic binding protein-like I"/>
    <property type="match status" value="1"/>
</dbReference>
<dbReference type="InterPro" id="IPR046335">
    <property type="entry name" value="LacI/GalR-like_sensor"/>
</dbReference>
<evidence type="ECO:0000259" key="4">
    <source>
        <dbReference type="PROSITE" id="PS50932"/>
    </source>
</evidence>
<evidence type="ECO:0000313" key="5">
    <source>
        <dbReference type="EMBL" id="HIY91625.1"/>
    </source>
</evidence>
<dbReference type="GO" id="GO:0003700">
    <property type="term" value="F:DNA-binding transcription factor activity"/>
    <property type="evidence" value="ECO:0007669"/>
    <property type="project" value="TreeGrafter"/>
</dbReference>
<dbReference type="PROSITE" id="PS50932">
    <property type="entry name" value="HTH_LACI_2"/>
    <property type="match status" value="1"/>
</dbReference>
<dbReference type="GO" id="GO:0000976">
    <property type="term" value="F:transcription cis-regulatory region binding"/>
    <property type="evidence" value="ECO:0007669"/>
    <property type="project" value="TreeGrafter"/>
</dbReference>
<organism evidence="5 6">
    <name type="scientific">Candidatus Companilactobacillus pullicola</name>
    <dbReference type="NCBI Taxonomy" id="2838523"/>
    <lineage>
        <taxon>Bacteria</taxon>
        <taxon>Bacillati</taxon>
        <taxon>Bacillota</taxon>
        <taxon>Bacilli</taxon>
        <taxon>Lactobacillales</taxon>
        <taxon>Lactobacillaceae</taxon>
        <taxon>Companilactobacillus</taxon>
    </lineage>
</organism>
<sequence length="335" mass="38072">MMATLRDIAKKANVSPATVSRVLNNDLTLSVTDDTRANILKIATELNYKKANHPNSHYQKHLALVQWYSESKEQDDLYYMTVREGIEQQAPKYGFQISRIFHNDIEEIPNDTDGIIAVGKFSQEQVQTMTLICPNIVFIDDDQFGKGFDSVLTDFKYGIQKVVNYFIDQNIEDVGLIYGEETSTDNQRVIPDLRFDNFKTAMDEHNLFNPQNCFKGDFTKNSGYEQMTKAVAKEDFPHAFFITNDLMAAGALKALQENNINVPKRVQLFSFDNTALSRYVNPELSSVDVATTQMGAASVDLMQDLLTNQQHVAKRLELATKLIFRQSTYTTVEDI</sequence>
<evidence type="ECO:0000256" key="3">
    <source>
        <dbReference type="ARBA" id="ARBA00023163"/>
    </source>
</evidence>
<proteinExistence type="predicted"/>
<dbReference type="Pfam" id="PF13377">
    <property type="entry name" value="Peripla_BP_3"/>
    <property type="match status" value="1"/>
</dbReference>
<dbReference type="Gene3D" id="3.40.50.2300">
    <property type="match status" value="2"/>
</dbReference>
<dbReference type="CDD" id="cd01544">
    <property type="entry name" value="PBP1_GalR"/>
    <property type="match status" value="1"/>
</dbReference>
<dbReference type="PANTHER" id="PTHR30146:SF149">
    <property type="entry name" value="HTH-TYPE TRANSCRIPTIONAL REGULATOR EBGR"/>
    <property type="match status" value="1"/>
</dbReference>
<evidence type="ECO:0000256" key="1">
    <source>
        <dbReference type="ARBA" id="ARBA00023015"/>
    </source>
</evidence>
<dbReference type="Gene3D" id="1.10.260.40">
    <property type="entry name" value="lambda repressor-like DNA-binding domains"/>
    <property type="match status" value="1"/>
</dbReference>
<gene>
    <name evidence="5" type="ORF">H9820_01620</name>
</gene>
<reference evidence="5" key="1">
    <citation type="journal article" date="2021" name="PeerJ">
        <title>Extensive microbial diversity within the chicken gut microbiome revealed by metagenomics and culture.</title>
        <authorList>
            <person name="Gilroy R."/>
            <person name="Ravi A."/>
            <person name="Getino M."/>
            <person name="Pursley I."/>
            <person name="Horton D.L."/>
            <person name="Alikhan N.F."/>
            <person name="Baker D."/>
            <person name="Gharbi K."/>
            <person name="Hall N."/>
            <person name="Watson M."/>
            <person name="Adriaenssens E.M."/>
            <person name="Foster-Nyarko E."/>
            <person name="Jarju S."/>
            <person name="Secka A."/>
            <person name="Antonio M."/>
            <person name="Oren A."/>
            <person name="Chaudhuri R.R."/>
            <person name="La Ragione R."/>
            <person name="Hildebrand F."/>
            <person name="Pallen M.J."/>
        </authorList>
    </citation>
    <scope>NUCLEOTIDE SEQUENCE</scope>
    <source>
        <strain evidence="5">3204</strain>
    </source>
</reference>
<dbReference type="PRINTS" id="PR00036">
    <property type="entry name" value="HTHLACI"/>
</dbReference>
<keyword evidence="3" id="KW-0804">Transcription</keyword>
<evidence type="ECO:0000256" key="2">
    <source>
        <dbReference type="ARBA" id="ARBA00023125"/>
    </source>
</evidence>
<dbReference type="SMART" id="SM00354">
    <property type="entry name" value="HTH_LACI"/>
    <property type="match status" value="1"/>
</dbReference>